<feature type="compositionally biased region" description="Polar residues" evidence="1">
    <location>
        <begin position="101"/>
        <end position="111"/>
    </location>
</feature>
<dbReference type="Proteomes" id="UP001629113">
    <property type="component" value="Unassembled WGS sequence"/>
</dbReference>
<gene>
    <name evidence="2" type="ORF">PVAG01_02422</name>
</gene>
<evidence type="ECO:0000313" key="3">
    <source>
        <dbReference type="Proteomes" id="UP001629113"/>
    </source>
</evidence>
<feature type="compositionally biased region" description="Low complexity" evidence="1">
    <location>
        <begin position="12"/>
        <end position="29"/>
    </location>
</feature>
<protein>
    <submittedName>
        <fullName evidence="2">Uncharacterized protein</fullName>
    </submittedName>
</protein>
<keyword evidence="3" id="KW-1185">Reference proteome</keyword>
<organism evidence="2 3">
    <name type="scientific">Phlyctema vagabunda</name>
    <dbReference type="NCBI Taxonomy" id="108571"/>
    <lineage>
        <taxon>Eukaryota</taxon>
        <taxon>Fungi</taxon>
        <taxon>Dikarya</taxon>
        <taxon>Ascomycota</taxon>
        <taxon>Pezizomycotina</taxon>
        <taxon>Leotiomycetes</taxon>
        <taxon>Helotiales</taxon>
        <taxon>Dermateaceae</taxon>
        <taxon>Phlyctema</taxon>
    </lineage>
</organism>
<feature type="region of interest" description="Disordered" evidence="1">
    <location>
        <begin position="1"/>
        <end position="111"/>
    </location>
</feature>
<dbReference type="EMBL" id="JBFCZG010000002">
    <property type="protein sequence ID" value="KAL3425631.1"/>
    <property type="molecule type" value="Genomic_DNA"/>
</dbReference>
<evidence type="ECO:0000313" key="2">
    <source>
        <dbReference type="EMBL" id="KAL3425631.1"/>
    </source>
</evidence>
<comment type="caution">
    <text evidence="2">The sequence shown here is derived from an EMBL/GenBank/DDBJ whole genome shotgun (WGS) entry which is preliminary data.</text>
</comment>
<feature type="compositionally biased region" description="Polar residues" evidence="1">
    <location>
        <begin position="40"/>
        <end position="61"/>
    </location>
</feature>
<proteinExistence type="predicted"/>
<feature type="compositionally biased region" description="Low complexity" evidence="1">
    <location>
        <begin position="71"/>
        <end position="91"/>
    </location>
</feature>
<sequence>MTMSSSTMGKYSQTRSRTSSPHPSLSTTSRRPKLVRASATAPSVATSNASRKDLSNQQSPRAASILSRVASYSTSQQTSPSSSCSSPGPRSLSEERRKESFSSMSCHQSGSYFSFPSFEDFQEYQEADATRSSKG</sequence>
<reference evidence="2 3" key="1">
    <citation type="submission" date="2024-06" db="EMBL/GenBank/DDBJ databases">
        <title>Complete genome of Phlyctema vagabunda strain 19-DSS-EL-015.</title>
        <authorList>
            <person name="Fiorenzani C."/>
        </authorList>
    </citation>
    <scope>NUCLEOTIDE SEQUENCE [LARGE SCALE GENOMIC DNA]</scope>
    <source>
        <strain evidence="2 3">19-DSS-EL-015</strain>
    </source>
</reference>
<evidence type="ECO:0000256" key="1">
    <source>
        <dbReference type="SAM" id="MobiDB-lite"/>
    </source>
</evidence>
<feature type="compositionally biased region" description="Polar residues" evidence="1">
    <location>
        <begin position="1"/>
        <end position="11"/>
    </location>
</feature>
<name>A0ABR4PRU7_9HELO</name>
<accession>A0ABR4PRU7</accession>